<dbReference type="PROSITE" id="PS51782">
    <property type="entry name" value="LYSM"/>
    <property type="match status" value="1"/>
</dbReference>
<evidence type="ECO:0000313" key="5">
    <source>
        <dbReference type="EMBL" id="KIL53169.1"/>
    </source>
</evidence>
<dbReference type="SMART" id="SM01208">
    <property type="entry name" value="G5"/>
    <property type="match status" value="1"/>
</dbReference>
<dbReference type="PROSITE" id="PS51109">
    <property type="entry name" value="G5"/>
    <property type="match status" value="1"/>
</dbReference>
<dbReference type="InterPro" id="IPR018392">
    <property type="entry name" value="LysM"/>
</dbReference>
<dbReference type="Gene3D" id="2.70.70.10">
    <property type="entry name" value="Glucose Permease (Domain IIA)"/>
    <property type="match status" value="1"/>
</dbReference>
<dbReference type="Pfam" id="PF01476">
    <property type="entry name" value="LysM"/>
    <property type="match status" value="1"/>
</dbReference>
<evidence type="ECO:0000256" key="1">
    <source>
        <dbReference type="ARBA" id="ARBA00022729"/>
    </source>
</evidence>
<dbReference type="PANTHER" id="PTHR21666">
    <property type="entry name" value="PEPTIDASE-RELATED"/>
    <property type="match status" value="1"/>
</dbReference>
<evidence type="ECO:0000313" key="6">
    <source>
        <dbReference type="Proteomes" id="UP000031972"/>
    </source>
</evidence>
<feature type="region of interest" description="Disordered" evidence="2">
    <location>
        <begin position="309"/>
        <end position="342"/>
    </location>
</feature>
<evidence type="ECO:0000259" key="4">
    <source>
        <dbReference type="PROSITE" id="PS51782"/>
    </source>
</evidence>
<keyword evidence="6" id="KW-1185">Reference proteome</keyword>
<dbReference type="SUPFAM" id="SSF51261">
    <property type="entry name" value="Duplicated hybrid motif"/>
    <property type="match status" value="1"/>
</dbReference>
<name>A0A0C2SGU7_9BACL</name>
<dbReference type="CDD" id="cd12797">
    <property type="entry name" value="M23_peptidase"/>
    <property type="match status" value="1"/>
</dbReference>
<proteinExistence type="predicted"/>
<protein>
    <recommendedName>
        <fullName evidence="7">Peptidase M23</fullName>
    </recommendedName>
</protein>
<feature type="domain" description="G5" evidence="3">
    <location>
        <begin position="276"/>
        <end position="356"/>
    </location>
</feature>
<dbReference type="Gene3D" id="2.20.230.10">
    <property type="entry name" value="Resuscitation-promoting factor rpfb"/>
    <property type="match status" value="1"/>
</dbReference>
<dbReference type="CDD" id="cd00118">
    <property type="entry name" value="LysM"/>
    <property type="match status" value="1"/>
</dbReference>
<sequence length="484" mass="53729">MSTNKSQVKIFSLYSISKNRMIGSMMSIILFSVFTIHGAVAKDHDEQGLEKLYHVYSGDSYIGAVSEKDPILKWVKSKKIELKDEYALSADVIMQEELALIPERVFEAREENEKVLNQLEDTAVFKADAKALQVDGETIAYVADEKVAEKALKLVKKTVVSEEELSSLQDQSESASELDTGEARITDIRLKGFDKAIEAEVAPEKILSAEKAAEKLKKGTKKEISYKTEKGDTSEKIAEKFDMTEEELAELNPDLEQMTALKPGTDVNVNKSIEGITVSVKTEERVTEQIPYEKKVVKDKDLLVGETRVKQKGSDGEKEYTLHTHEEDGKQKSQTVKDEDVIDEPLPEIVAEGSKEIPSKGTGSLIWPTNGGYISSHQGPRWGKHHKGIDIAQPDDYTIKTVDNGTVISAGYEGDYGNKVVVDHNNGLRTIYAHLDKVDVKKGQIVKQGESLGLMGNTGFSTGIHLHFEVYSNGELQNPMDYLE</sequence>
<dbReference type="Gene3D" id="3.10.350.10">
    <property type="entry name" value="LysM domain"/>
    <property type="match status" value="1"/>
</dbReference>
<dbReference type="Pfam" id="PF01551">
    <property type="entry name" value="Peptidase_M23"/>
    <property type="match status" value="1"/>
</dbReference>
<dbReference type="PATRIC" id="fig|220754.4.peg.508"/>
<dbReference type="InterPro" id="IPR036779">
    <property type="entry name" value="LysM_dom_sf"/>
</dbReference>
<reference evidence="5 6" key="1">
    <citation type="submission" date="2015-01" db="EMBL/GenBank/DDBJ databases">
        <title>Jeotgalibacillus campisalis genome sequencing.</title>
        <authorList>
            <person name="Goh K.M."/>
            <person name="Chan K.-G."/>
            <person name="Yaakop A.S."/>
            <person name="Ee R."/>
            <person name="Gan H.M."/>
            <person name="Chan C.S."/>
        </authorList>
    </citation>
    <scope>NUCLEOTIDE SEQUENCE [LARGE SCALE GENOMIC DNA]</scope>
    <source>
        <strain evidence="5 6">SF-57</strain>
    </source>
</reference>
<evidence type="ECO:0008006" key="7">
    <source>
        <dbReference type="Google" id="ProtNLM"/>
    </source>
</evidence>
<comment type="caution">
    <text evidence="5">The sequence shown here is derived from an EMBL/GenBank/DDBJ whole genome shotgun (WGS) entry which is preliminary data.</text>
</comment>
<feature type="domain" description="LysM" evidence="4">
    <location>
        <begin position="224"/>
        <end position="269"/>
    </location>
</feature>
<evidence type="ECO:0000259" key="3">
    <source>
        <dbReference type="PROSITE" id="PS51109"/>
    </source>
</evidence>
<dbReference type="InterPro" id="IPR050570">
    <property type="entry name" value="Cell_wall_metabolism_enzyme"/>
</dbReference>
<dbReference type="InterPro" id="IPR011098">
    <property type="entry name" value="G5_dom"/>
</dbReference>
<dbReference type="Pfam" id="PF07501">
    <property type="entry name" value="G5"/>
    <property type="match status" value="1"/>
</dbReference>
<organism evidence="5 6">
    <name type="scientific">Jeotgalibacillus campisalis</name>
    <dbReference type="NCBI Taxonomy" id="220754"/>
    <lineage>
        <taxon>Bacteria</taxon>
        <taxon>Bacillati</taxon>
        <taxon>Bacillota</taxon>
        <taxon>Bacilli</taxon>
        <taxon>Bacillales</taxon>
        <taxon>Caryophanaceae</taxon>
        <taxon>Jeotgalibacillus</taxon>
    </lineage>
</organism>
<dbReference type="EMBL" id="JXRR01000001">
    <property type="protein sequence ID" value="KIL53169.1"/>
    <property type="molecule type" value="Genomic_DNA"/>
</dbReference>
<dbReference type="Proteomes" id="UP000031972">
    <property type="component" value="Unassembled WGS sequence"/>
</dbReference>
<dbReference type="InterPro" id="IPR011055">
    <property type="entry name" value="Dup_hybrid_motif"/>
</dbReference>
<gene>
    <name evidence="5" type="ORF">KR50_04980</name>
</gene>
<dbReference type="GO" id="GO:0004222">
    <property type="term" value="F:metalloendopeptidase activity"/>
    <property type="evidence" value="ECO:0007669"/>
    <property type="project" value="TreeGrafter"/>
</dbReference>
<dbReference type="OrthoDB" id="9805070at2"/>
<accession>A0A0C2SGU7</accession>
<dbReference type="AlphaFoldDB" id="A0A0C2SGU7"/>
<dbReference type="InterPro" id="IPR016047">
    <property type="entry name" value="M23ase_b-sheet_dom"/>
</dbReference>
<evidence type="ECO:0000256" key="2">
    <source>
        <dbReference type="SAM" id="MobiDB-lite"/>
    </source>
</evidence>
<feature type="compositionally biased region" description="Basic and acidic residues" evidence="2">
    <location>
        <begin position="309"/>
        <end position="339"/>
    </location>
</feature>
<dbReference type="PANTHER" id="PTHR21666:SF270">
    <property type="entry name" value="MUREIN HYDROLASE ACTIVATOR ENVC"/>
    <property type="match status" value="1"/>
</dbReference>
<keyword evidence="1" id="KW-0732">Signal</keyword>